<dbReference type="GO" id="GO:0043022">
    <property type="term" value="F:ribosome binding"/>
    <property type="evidence" value="ECO:0007669"/>
    <property type="project" value="InterPro"/>
</dbReference>
<dbReference type="GO" id="GO:0005840">
    <property type="term" value="C:ribosome"/>
    <property type="evidence" value="ECO:0007669"/>
    <property type="project" value="InterPro"/>
</dbReference>
<dbReference type="PANTHER" id="PTHR33692">
    <property type="entry name" value="RIBOSOME MATURATION FACTOR RIMM"/>
    <property type="match status" value="1"/>
</dbReference>
<dbReference type="Gene3D" id="2.30.30.240">
    <property type="entry name" value="PRC-barrel domain"/>
    <property type="match status" value="1"/>
</dbReference>
<comment type="function">
    <text evidence="5">An accessory protein needed during the final step in the assembly of 30S ribosomal subunit, possibly for assembly of the head region. Essential for efficient processing of 16S rRNA. May be needed both before and after RbfA during the maturation of 16S rRNA. It has affinity for free ribosomal 30S subunits but not for 70S ribosomes.</text>
</comment>
<dbReference type="GO" id="GO:0005737">
    <property type="term" value="C:cytoplasm"/>
    <property type="evidence" value="ECO:0007669"/>
    <property type="project" value="UniProtKB-SubCell"/>
</dbReference>
<feature type="domain" description="RimM N-terminal" evidence="6">
    <location>
        <begin position="8"/>
        <end position="72"/>
    </location>
</feature>
<dbReference type="InterPro" id="IPR011033">
    <property type="entry name" value="PRC_barrel-like_sf"/>
</dbReference>
<dbReference type="NCBIfam" id="TIGR02273">
    <property type="entry name" value="16S_RimM"/>
    <property type="match status" value="1"/>
</dbReference>
<reference evidence="7" key="1">
    <citation type="submission" date="2020-10" db="EMBL/GenBank/DDBJ databases">
        <authorList>
            <person name="Gilroy R."/>
        </authorList>
    </citation>
    <scope>NUCLEOTIDE SEQUENCE</scope>
    <source>
        <strain evidence="7">517</strain>
    </source>
</reference>
<gene>
    <name evidence="5 7" type="primary">rimM</name>
    <name evidence="7" type="ORF">IAB16_03640</name>
</gene>
<dbReference type="Proteomes" id="UP000727857">
    <property type="component" value="Unassembled WGS sequence"/>
</dbReference>
<proteinExistence type="inferred from homology"/>
<sequence length="167" mass="18292">MLPLGIASRAHGVRGEIRILTELDPRYLKEVTAVVVGGREYKVERARFAGGAALIKLEGIDDRDAADALRGEIYLSDSVKISLPKDEFFIDDLIGCRVRIDGDESYSGTVYDVLRNGAADVWCVRGEGGSPGFMMPQVKGVVKEYALDDKLVVLDKLKLAEVAVYED</sequence>
<evidence type="ECO:0000256" key="2">
    <source>
        <dbReference type="ARBA" id="ARBA00022517"/>
    </source>
</evidence>
<dbReference type="GO" id="GO:0042274">
    <property type="term" value="P:ribosomal small subunit biogenesis"/>
    <property type="evidence" value="ECO:0007669"/>
    <property type="project" value="UniProtKB-UniRule"/>
</dbReference>
<organism evidence="7 8">
    <name type="scientific">Candidatus Stercoripulliclostridium pullicola</name>
    <dbReference type="NCBI Taxonomy" id="2840953"/>
    <lineage>
        <taxon>Bacteria</taxon>
        <taxon>Bacillati</taxon>
        <taxon>Bacillota</taxon>
        <taxon>Clostridia</taxon>
        <taxon>Eubacteriales</taxon>
        <taxon>Candidatus Stercoripulliclostridium</taxon>
    </lineage>
</organism>
<keyword evidence="1 5" id="KW-0963">Cytoplasm</keyword>
<evidence type="ECO:0000256" key="5">
    <source>
        <dbReference type="HAMAP-Rule" id="MF_00014"/>
    </source>
</evidence>
<evidence type="ECO:0000313" key="7">
    <source>
        <dbReference type="EMBL" id="MBO8424088.1"/>
    </source>
</evidence>
<dbReference type="HAMAP" id="MF_00014">
    <property type="entry name" value="Ribosome_mat_RimM"/>
    <property type="match status" value="1"/>
</dbReference>
<dbReference type="AlphaFoldDB" id="A0A940DI82"/>
<dbReference type="PANTHER" id="PTHR33692:SF1">
    <property type="entry name" value="RIBOSOME MATURATION FACTOR RIMM"/>
    <property type="match status" value="1"/>
</dbReference>
<reference evidence="7" key="2">
    <citation type="journal article" date="2021" name="PeerJ">
        <title>Extensive microbial diversity within the chicken gut microbiome revealed by metagenomics and culture.</title>
        <authorList>
            <person name="Gilroy R."/>
            <person name="Ravi A."/>
            <person name="Getino M."/>
            <person name="Pursley I."/>
            <person name="Horton D.L."/>
            <person name="Alikhan N.F."/>
            <person name="Baker D."/>
            <person name="Gharbi K."/>
            <person name="Hall N."/>
            <person name="Watson M."/>
            <person name="Adriaenssens E.M."/>
            <person name="Foster-Nyarko E."/>
            <person name="Jarju S."/>
            <person name="Secka A."/>
            <person name="Antonio M."/>
            <person name="Oren A."/>
            <person name="Chaudhuri R.R."/>
            <person name="La Ragione R."/>
            <person name="Hildebrand F."/>
            <person name="Pallen M.J."/>
        </authorList>
    </citation>
    <scope>NUCLEOTIDE SEQUENCE</scope>
    <source>
        <strain evidence="7">517</strain>
    </source>
</reference>
<dbReference type="SUPFAM" id="SSF50346">
    <property type="entry name" value="PRC-barrel domain"/>
    <property type="match status" value="1"/>
</dbReference>
<keyword evidence="3 5" id="KW-0698">rRNA processing</keyword>
<evidence type="ECO:0000256" key="4">
    <source>
        <dbReference type="ARBA" id="ARBA00023186"/>
    </source>
</evidence>
<dbReference type="InterPro" id="IPR011961">
    <property type="entry name" value="RimM"/>
</dbReference>
<dbReference type="Gene3D" id="2.40.30.60">
    <property type="entry name" value="RimM"/>
    <property type="match status" value="1"/>
</dbReference>
<comment type="caution">
    <text evidence="7">The sequence shown here is derived from an EMBL/GenBank/DDBJ whole genome shotgun (WGS) entry which is preliminary data.</text>
</comment>
<dbReference type="InterPro" id="IPR009000">
    <property type="entry name" value="Transl_B-barrel_sf"/>
</dbReference>
<comment type="subunit">
    <text evidence="5">Binds ribosomal protein uS19.</text>
</comment>
<comment type="subcellular location">
    <subcellularLocation>
        <location evidence="5">Cytoplasm</location>
    </subcellularLocation>
</comment>
<dbReference type="InterPro" id="IPR036976">
    <property type="entry name" value="RimM_N_sf"/>
</dbReference>
<comment type="domain">
    <text evidence="5">The PRC barrel domain binds ribosomal protein uS19.</text>
</comment>
<name>A0A940DI82_9FIRM</name>
<dbReference type="EMBL" id="JADINF010000089">
    <property type="protein sequence ID" value="MBO8424088.1"/>
    <property type="molecule type" value="Genomic_DNA"/>
</dbReference>
<accession>A0A940DI82</accession>
<evidence type="ECO:0000256" key="1">
    <source>
        <dbReference type="ARBA" id="ARBA00022490"/>
    </source>
</evidence>
<evidence type="ECO:0000313" key="8">
    <source>
        <dbReference type="Proteomes" id="UP000727857"/>
    </source>
</evidence>
<evidence type="ECO:0000259" key="6">
    <source>
        <dbReference type="Pfam" id="PF01782"/>
    </source>
</evidence>
<dbReference type="InterPro" id="IPR002676">
    <property type="entry name" value="RimM_N"/>
</dbReference>
<comment type="similarity">
    <text evidence="5">Belongs to the RimM family.</text>
</comment>
<keyword evidence="2 5" id="KW-0690">Ribosome biogenesis</keyword>
<dbReference type="GO" id="GO:0006364">
    <property type="term" value="P:rRNA processing"/>
    <property type="evidence" value="ECO:0007669"/>
    <property type="project" value="UniProtKB-UniRule"/>
</dbReference>
<dbReference type="Pfam" id="PF01782">
    <property type="entry name" value="RimM"/>
    <property type="match status" value="1"/>
</dbReference>
<evidence type="ECO:0000256" key="3">
    <source>
        <dbReference type="ARBA" id="ARBA00022552"/>
    </source>
</evidence>
<protein>
    <recommendedName>
        <fullName evidence="5">Ribosome maturation factor RimM</fullName>
    </recommendedName>
</protein>
<keyword evidence="4 5" id="KW-0143">Chaperone</keyword>
<dbReference type="SUPFAM" id="SSF50447">
    <property type="entry name" value="Translation proteins"/>
    <property type="match status" value="1"/>
</dbReference>